<sequence>MFPTGSPNIVTLHVGPQNMYNRIVTTLLSLPPVIEFGGQSHPPFTLEEAEQLAGITTFSNDYLFDPTNSDNFYQLVTTVLQMKDGKASIIQEAGGSEIKNEKHEIGLGFGKVMKYLNSKKWIFPEETVHESSLLNSTRDIIERIILIEEQEPVVEEGNIVCVRPGCSSRRIFRREQTTRGADESTTVFLLCTECGKNWKKN</sequence>
<dbReference type="Pfam" id="PF01096">
    <property type="entry name" value="Zn_ribbon_TFIIS"/>
    <property type="match status" value="1"/>
</dbReference>
<dbReference type="SMART" id="SM00440">
    <property type="entry name" value="ZnF_C2C2"/>
    <property type="match status" value="1"/>
</dbReference>
<evidence type="ECO:0000256" key="2">
    <source>
        <dbReference type="ARBA" id="ARBA00022771"/>
    </source>
</evidence>
<dbReference type="GO" id="GO:0003676">
    <property type="term" value="F:nucleic acid binding"/>
    <property type="evidence" value="ECO:0007669"/>
    <property type="project" value="InterPro"/>
</dbReference>
<organism evidence="6">
    <name type="scientific">Pithovirus LCPAC201</name>
    <dbReference type="NCBI Taxonomy" id="2506591"/>
    <lineage>
        <taxon>Viruses</taxon>
        <taxon>Pithoviruses</taxon>
    </lineage>
</organism>
<name>A0A481Z574_9VIRU</name>
<gene>
    <name evidence="6" type="ORF">LCPAC201_02380</name>
</gene>
<dbReference type="GO" id="GO:0006351">
    <property type="term" value="P:DNA-templated transcription"/>
    <property type="evidence" value="ECO:0007669"/>
    <property type="project" value="InterPro"/>
</dbReference>
<dbReference type="GO" id="GO:0008270">
    <property type="term" value="F:zinc ion binding"/>
    <property type="evidence" value="ECO:0007669"/>
    <property type="project" value="UniProtKB-KW"/>
</dbReference>
<keyword evidence="3" id="KW-0862">Zinc</keyword>
<proteinExistence type="predicted"/>
<evidence type="ECO:0000256" key="3">
    <source>
        <dbReference type="ARBA" id="ARBA00022833"/>
    </source>
</evidence>
<evidence type="ECO:0000259" key="5">
    <source>
        <dbReference type="PROSITE" id="PS51133"/>
    </source>
</evidence>
<evidence type="ECO:0000313" key="6">
    <source>
        <dbReference type="EMBL" id="QBK90937.1"/>
    </source>
</evidence>
<dbReference type="PROSITE" id="PS51133">
    <property type="entry name" value="ZF_TFIIS_2"/>
    <property type="match status" value="1"/>
</dbReference>
<dbReference type="SUPFAM" id="SSF57783">
    <property type="entry name" value="Zinc beta-ribbon"/>
    <property type="match status" value="1"/>
</dbReference>
<dbReference type="InterPro" id="IPR001222">
    <property type="entry name" value="Znf_TFIIS"/>
</dbReference>
<keyword evidence="1" id="KW-0479">Metal-binding</keyword>
<keyword evidence="2 4" id="KW-0863">Zinc-finger</keyword>
<protein>
    <submittedName>
        <fullName evidence="6">Transcription factor S-II</fullName>
    </submittedName>
</protein>
<feature type="domain" description="TFIIS-type" evidence="5">
    <location>
        <begin position="157"/>
        <end position="199"/>
    </location>
</feature>
<accession>A0A481Z574</accession>
<dbReference type="EMBL" id="MK500503">
    <property type="protein sequence ID" value="QBK90937.1"/>
    <property type="molecule type" value="Genomic_DNA"/>
</dbReference>
<evidence type="ECO:0000256" key="4">
    <source>
        <dbReference type="PROSITE-ProRule" id="PRU00472"/>
    </source>
</evidence>
<reference evidence="6" key="1">
    <citation type="journal article" date="2019" name="MBio">
        <title>Virus Genomes from Deep Sea Sediments Expand the Ocean Megavirome and Support Independent Origins of Viral Gigantism.</title>
        <authorList>
            <person name="Backstrom D."/>
            <person name="Yutin N."/>
            <person name="Jorgensen S.L."/>
            <person name="Dharamshi J."/>
            <person name="Homa F."/>
            <person name="Zaremba-Niedwiedzka K."/>
            <person name="Spang A."/>
            <person name="Wolf Y.I."/>
            <person name="Koonin E.V."/>
            <person name="Ettema T.J."/>
        </authorList>
    </citation>
    <scope>NUCLEOTIDE SEQUENCE</scope>
</reference>
<dbReference type="Gene3D" id="2.20.25.10">
    <property type="match status" value="1"/>
</dbReference>
<evidence type="ECO:0000256" key="1">
    <source>
        <dbReference type="ARBA" id="ARBA00022723"/>
    </source>
</evidence>